<protein>
    <submittedName>
        <fullName evidence="1">3861_t:CDS:1</fullName>
    </submittedName>
</protein>
<keyword evidence="2" id="KW-1185">Reference proteome</keyword>
<organism evidence="1 2">
    <name type="scientific">Cetraspora pellucida</name>
    <dbReference type="NCBI Taxonomy" id="1433469"/>
    <lineage>
        <taxon>Eukaryota</taxon>
        <taxon>Fungi</taxon>
        <taxon>Fungi incertae sedis</taxon>
        <taxon>Mucoromycota</taxon>
        <taxon>Glomeromycotina</taxon>
        <taxon>Glomeromycetes</taxon>
        <taxon>Diversisporales</taxon>
        <taxon>Gigasporaceae</taxon>
        <taxon>Cetraspora</taxon>
    </lineage>
</organism>
<dbReference type="Proteomes" id="UP000789366">
    <property type="component" value="Unassembled WGS sequence"/>
</dbReference>
<name>A0ACA9K771_9GLOM</name>
<evidence type="ECO:0000313" key="1">
    <source>
        <dbReference type="EMBL" id="CAG8457163.1"/>
    </source>
</evidence>
<proteinExistence type="predicted"/>
<gene>
    <name evidence="1" type="ORF">SPELUC_LOCUS1092</name>
</gene>
<feature type="non-terminal residue" evidence="1">
    <location>
        <position position="1"/>
    </location>
</feature>
<accession>A0ACA9K771</accession>
<reference evidence="1" key="1">
    <citation type="submission" date="2021-06" db="EMBL/GenBank/DDBJ databases">
        <authorList>
            <person name="Kallberg Y."/>
            <person name="Tangrot J."/>
            <person name="Rosling A."/>
        </authorList>
    </citation>
    <scope>NUCLEOTIDE SEQUENCE</scope>
    <source>
        <strain evidence="1">28 12/20/2015</strain>
    </source>
</reference>
<sequence>NDDSKYKTNAFEQYDVNLNMSEKILRQPEMFNHFNFRVFEYLSFRDFCHVGNGGFADVYSVKFNNQQYALKIYKEDKAFIQEVINSIFYGSPTFPRHLFSENIFSTTLSRRKFLSDITSPTIIPEKKLIENYCRKLCR</sequence>
<dbReference type="EMBL" id="CAJVPW010000514">
    <property type="protein sequence ID" value="CAG8457163.1"/>
    <property type="molecule type" value="Genomic_DNA"/>
</dbReference>
<comment type="caution">
    <text evidence="1">The sequence shown here is derived from an EMBL/GenBank/DDBJ whole genome shotgun (WGS) entry which is preliminary data.</text>
</comment>
<evidence type="ECO:0000313" key="2">
    <source>
        <dbReference type="Proteomes" id="UP000789366"/>
    </source>
</evidence>